<dbReference type="AlphaFoldDB" id="A0A370DKV9"/>
<evidence type="ECO:0000256" key="4">
    <source>
        <dbReference type="ARBA" id="ARBA00022692"/>
    </source>
</evidence>
<evidence type="ECO:0000259" key="8">
    <source>
        <dbReference type="Pfam" id="PF02687"/>
    </source>
</evidence>
<evidence type="ECO:0000256" key="5">
    <source>
        <dbReference type="ARBA" id="ARBA00022989"/>
    </source>
</evidence>
<dbReference type="Pfam" id="PF02687">
    <property type="entry name" value="FtsX"/>
    <property type="match status" value="2"/>
</dbReference>
<protein>
    <submittedName>
        <fullName evidence="9">ABC transporter permease</fullName>
    </submittedName>
</protein>
<accession>A0A370DKV9</accession>
<evidence type="ECO:0000256" key="6">
    <source>
        <dbReference type="ARBA" id="ARBA00023136"/>
    </source>
</evidence>
<feature type="transmembrane region" description="Helical" evidence="7">
    <location>
        <begin position="557"/>
        <end position="582"/>
    </location>
</feature>
<evidence type="ECO:0000256" key="1">
    <source>
        <dbReference type="ARBA" id="ARBA00004651"/>
    </source>
</evidence>
<evidence type="ECO:0000256" key="3">
    <source>
        <dbReference type="ARBA" id="ARBA00022475"/>
    </source>
</evidence>
<feature type="transmembrane region" description="Helical" evidence="7">
    <location>
        <begin position="469"/>
        <end position="493"/>
    </location>
</feature>
<reference evidence="9 10" key="1">
    <citation type="journal article" date="2018" name="ISME J.">
        <title>Endosymbiont genomes yield clues of tubeworm success.</title>
        <authorList>
            <person name="Li Y."/>
            <person name="Liles M.R."/>
            <person name="Halanych K.M."/>
        </authorList>
    </citation>
    <scope>NUCLEOTIDE SEQUENCE [LARGE SCALE GENOMIC DNA]</scope>
    <source>
        <strain evidence="9">A1422</strain>
    </source>
</reference>
<dbReference type="GO" id="GO:0044874">
    <property type="term" value="P:lipoprotein localization to outer membrane"/>
    <property type="evidence" value="ECO:0007669"/>
    <property type="project" value="TreeGrafter"/>
</dbReference>
<feature type="domain" description="ABC3 transporter permease C-terminal" evidence="8">
    <location>
        <begin position="78"/>
        <end position="198"/>
    </location>
</feature>
<dbReference type="InterPro" id="IPR003838">
    <property type="entry name" value="ABC3_permease_C"/>
</dbReference>
<proteinExistence type="inferred from homology"/>
<keyword evidence="5 7" id="KW-1133">Transmembrane helix</keyword>
<sequence>MIYLGECYLQARSDLGGAYNQLLGRLSSRHATEVKNVLLAIALQLDPFGVTLTTPVSEQASFRFLQDELAGLEVQSRILPMIFLGVGALVLNVLIGRLVNQQRSIIGTLRALGYDRFSLIRHYLSYGVVVGCTGGLLGIALGVWLQSEMVAIYREFYGLPGLAYHFYGDIALAGLLISLLFALAGSGYGVWRATRLQPAEAMRPPAPQAGGHILLERLGFLWGRLNFRWRSILRSVFRNPFRSLVSLFASLIATALVFATFSMVDALDYLMGYEFERVSHQDLSIGLREPVGLQTLTEIESLPGITLAQPELLVACDLTNGARQKRIAITGLPTDNRLHTPLDQSGIRVEVPSQGLVLTRKLAEILELKPGDSVTLRPLTGRREQVVAEVSAVVESYLGLAAYADIGYLSRLLGEEQVANRFLANSVGGEMSEKLLSRIRERPAILGLSERRHALAQLDATFGETMGSMIVVMVVFAGMIAFGSVLNTALVSLSEREQEVGTLRVLGYTPLQVTSLFAGESLLLNGVGILLGLYAGVKLSEGLSLLYSTELYRFPAVILPGSLVVSALLMLLFVLLAQWLVFRILSRLDWLESLKVKE</sequence>
<feature type="transmembrane region" description="Helical" evidence="7">
    <location>
        <begin position="164"/>
        <end position="185"/>
    </location>
</feature>
<feature type="transmembrane region" description="Helical" evidence="7">
    <location>
        <begin position="513"/>
        <end position="537"/>
    </location>
</feature>
<comment type="caution">
    <text evidence="9">The sequence shown here is derived from an EMBL/GenBank/DDBJ whole genome shotgun (WGS) entry which is preliminary data.</text>
</comment>
<dbReference type="Proteomes" id="UP000255508">
    <property type="component" value="Unassembled WGS sequence"/>
</dbReference>
<dbReference type="PANTHER" id="PTHR30489:SF0">
    <property type="entry name" value="LIPOPROTEIN-RELEASING SYSTEM TRANSMEMBRANE PROTEIN LOLE"/>
    <property type="match status" value="1"/>
</dbReference>
<gene>
    <name evidence="9" type="ORF">DIZ79_16950</name>
</gene>
<evidence type="ECO:0000313" key="10">
    <source>
        <dbReference type="Proteomes" id="UP000255508"/>
    </source>
</evidence>
<dbReference type="EMBL" id="QFXD01000302">
    <property type="protein sequence ID" value="RDH85210.1"/>
    <property type="molecule type" value="Genomic_DNA"/>
</dbReference>
<dbReference type="PANTHER" id="PTHR30489">
    <property type="entry name" value="LIPOPROTEIN-RELEASING SYSTEM TRANSMEMBRANE PROTEIN LOLE"/>
    <property type="match status" value="1"/>
</dbReference>
<comment type="similarity">
    <text evidence="2">Belongs to the ABC-4 integral membrane protein family. LolC/E subfamily.</text>
</comment>
<name>A0A370DKV9_9GAMM</name>
<keyword evidence="6 7" id="KW-0472">Membrane</keyword>
<feature type="domain" description="ABC3 transporter permease C-terminal" evidence="8">
    <location>
        <begin position="472"/>
        <end position="587"/>
    </location>
</feature>
<dbReference type="GO" id="GO:0098797">
    <property type="term" value="C:plasma membrane protein complex"/>
    <property type="evidence" value="ECO:0007669"/>
    <property type="project" value="TreeGrafter"/>
</dbReference>
<feature type="transmembrane region" description="Helical" evidence="7">
    <location>
        <begin position="78"/>
        <end position="99"/>
    </location>
</feature>
<evidence type="ECO:0000256" key="7">
    <source>
        <dbReference type="SAM" id="Phobius"/>
    </source>
</evidence>
<organism evidence="9 10">
    <name type="scientific">endosymbiont of Lamellibrachia luymesi</name>
    <dbReference type="NCBI Taxonomy" id="2200907"/>
    <lineage>
        <taxon>Bacteria</taxon>
        <taxon>Pseudomonadati</taxon>
        <taxon>Pseudomonadota</taxon>
        <taxon>Gammaproteobacteria</taxon>
        <taxon>sulfur-oxidizing symbionts</taxon>
    </lineage>
</organism>
<evidence type="ECO:0000313" key="9">
    <source>
        <dbReference type="EMBL" id="RDH85210.1"/>
    </source>
</evidence>
<keyword evidence="4 7" id="KW-0812">Transmembrane</keyword>
<dbReference type="InterPro" id="IPR051447">
    <property type="entry name" value="Lipoprotein-release_system"/>
</dbReference>
<feature type="transmembrane region" description="Helical" evidence="7">
    <location>
        <begin position="120"/>
        <end position="144"/>
    </location>
</feature>
<evidence type="ECO:0000256" key="2">
    <source>
        <dbReference type="ARBA" id="ARBA00005236"/>
    </source>
</evidence>
<feature type="transmembrane region" description="Helical" evidence="7">
    <location>
        <begin position="244"/>
        <end position="264"/>
    </location>
</feature>
<keyword evidence="3" id="KW-1003">Cell membrane</keyword>
<comment type="subcellular location">
    <subcellularLocation>
        <location evidence="1">Cell membrane</location>
        <topology evidence="1">Multi-pass membrane protein</topology>
    </subcellularLocation>
</comment>